<keyword evidence="3" id="KW-1185">Reference proteome</keyword>
<keyword evidence="1" id="KW-0472">Membrane</keyword>
<keyword evidence="1" id="KW-1133">Transmembrane helix</keyword>
<gene>
    <name evidence="2" type="ORF">PM085_16805</name>
</gene>
<organism evidence="2 3">
    <name type="scientific">Halorubrum ezzemoulense</name>
    <name type="common">Halorubrum chaoviator</name>
    <dbReference type="NCBI Taxonomy" id="337243"/>
    <lineage>
        <taxon>Archaea</taxon>
        <taxon>Methanobacteriati</taxon>
        <taxon>Methanobacteriota</taxon>
        <taxon>Stenosarchaea group</taxon>
        <taxon>Halobacteria</taxon>
        <taxon>Halobacteriales</taxon>
        <taxon>Haloferacaceae</taxon>
        <taxon>Halorubrum</taxon>
    </lineage>
</organism>
<dbReference type="Proteomes" id="UP001210528">
    <property type="component" value="Unassembled WGS sequence"/>
</dbReference>
<keyword evidence="1" id="KW-0812">Transmembrane</keyword>
<reference evidence="2 3" key="1">
    <citation type="submission" date="2023-01" db="EMBL/GenBank/DDBJ databases">
        <title>Halorubrum ezzemoulense from Santa Pola, Spain.</title>
        <authorList>
            <person name="Feng Y."/>
            <person name="Louyakis A.S."/>
            <person name="Gogarten J.P."/>
        </authorList>
    </citation>
    <scope>NUCLEOTIDE SEQUENCE [LARGE SCALE GENOMIC DNA]</scope>
    <source>
        <strain evidence="2 3">AMM015</strain>
    </source>
</reference>
<proteinExistence type="predicted"/>
<accession>A0ABT4Z6V5</accession>
<evidence type="ECO:0000256" key="1">
    <source>
        <dbReference type="SAM" id="Phobius"/>
    </source>
</evidence>
<evidence type="ECO:0000313" key="3">
    <source>
        <dbReference type="Proteomes" id="UP001210528"/>
    </source>
</evidence>
<name>A0ABT4Z6V5_HALEZ</name>
<evidence type="ECO:0000313" key="2">
    <source>
        <dbReference type="EMBL" id="MDB2293903.1"/>
    </source>
</evidence>
<dbReference type="EMBL" id="JAQLUK010000036">
    <property type="protein sequence ID" value="MDB2293903.1"/>
    <property type="molecule type" value="Genomic_DNA"/>
</dbReference>
<protein>
    <submittedName>
        <fullName evidence="2">Uncharacterized protein</fullName>
    </submittedName>
</protein>
<sequence>MEHDPNAATPQHAASVLVVCGLLATMLTAAFAFGSGGPATAALLVAGAKGV</sequence>
<comment type="caution">
    <text evidence="2">The sequence shown here is derived from an EMBL/GenBank/DDBJ whole genome shotgun (WGS) entry which is preliminary data.</text>
</comment>
<dbReference type="RefSeq" id="WP_271969831.1">
    <property type="nucleotide sequence ID" value="NZ_JAQLUI010000034.1"/>
</dbReference>
<feature type="transmembrane region" description="Helical" evidence="1">
    <location>
        <begin position="12"/>
        <end position="33"/>
    </location>
</feature>